<organism evidence="1 2">
    <name type="scientific">Pleurodeles waltl</name>
    <name type="common">Iberian ribbed newt</name>
    <dbReference type="NCBI Taxonomy" id="8319"/>
    <lineage>
        <taxon>Eukaryota</taxon>
        <taxon>Metazoa</taxon>
        <taxon>Chordata</taxon>
        <taxon>Craniata</taxon>
        <taxon>Vertebrata</taxon>
        <taxon>Euteleostomi</taxon>
        <taxon>Amphibia</taxon>
        <taxon>Batrachia</taxon>
        <taxon>Caudata</taxon>
        <taxon>Salamandroidea</taxon>
        <taxon>Salamandridae</taxon>
        <taxon>Pleurodelinae</taxon>
        <taxon>Pleurodeles</taxon>
    </lineage>
</organism>
<dbReference type="Proteomes" id="UP001066276">
    <property type="component" value="Chromosome 9"/>
</dbReference>
<keyword evidence="2" id="KW-1185">Reference proteome</keyword>
<evidence type="ECO:0000313" key="2">
    <source>
        <dbReference type="Proteomes" id="UP001066276"/>
    </source>
</evidence>
<comment type="caution">
    <text evidence="1">The sequence shown here is derived from an EMBL/GenBank/DDBJ whole genome shotgun (WGS) entry which is preliminary data.</text>
</comment>
<sequence length="66" mass="7266">SLGSALGFLRRGWISACFQLSGKVAEVKERLMILRSSGAMVAFAELKTWWGQGSVGEPEWMVFMVA</sequence>
<accession>A0AAV7MNN3</accession>
<reference evidence="1" key="1">
    <citation type="journal article" date="2022" name="bioRxiv">
        <title>Sequencing and chromosome-scale assembly of the giantPleurodeles waltlgenome.</title>
        <authorList>
            <person name="Brown T."/>
            <person name="Elewa A."/>
            <person name="Iarovenko S."/>
            <person name="Subramanian E."/>
            <person name="Araus A.J."/>
            <person name="Petzold A."/>
            <person name="Susuki M."/>
            <person name="Suzuki K.-i.T."/>
            <person name="Hayashi T."/>
            <person name="Toyoda A."/>
            <person name="Oliveira C."/>
            <person name="Osipova E."/>
            <person name="Leigh N.D."/>
            <person name="Simon A."/>
            <person name="Yun M.H."/>
        </authorList>
    </citation>
    <scope>NUCLEOTIDE SEQUENCE</scope>
    <source>
        <strain evidence="1">20211129_DDA</strain>
        <tissue evidence="1">Liver</tissue>
    </source>
</reference>
<evidence type="ECO:0000313" key="1">
    <source>
        <dbReference type="EMBL" id="KAJ1104996.1"/>
    </source>
</evidence>
<feature type="non-terminal residue" evidence="1">
    <location>
        <position position="1"/>
    </location>
</feature>
<dbReference type="AlphaFoldDB" id="A0AAV7MNN3"/>
<gene>
    <name evidence="1" type="ORF">NDU88_002404</name>
</gene>
<feature type="non-terminal residue" evidence="1">
    <location>
        <position position="66"/>
    </location>
</feature>
<proteinExistence type="predicted"/>
<name>A0AAV7MNN3_PLEWA</name>
<dbReference type="EMBL" id="JANPWB010000013">
    <property type="protein sequence ID" value="KAJ1104996.1"/>
    <property type="molecule type" value="Genomic_DNA"/>
</dbReference>
<protein>
    <submittedName>
        <fullName evidence="1">Uncharacterized protein</fullName>
    </submittedName>
</protein>